<feature type="region of interest" description="Disordered" evidence="1">
    <location>
        <begin position="105"/>
        <end position="145"/>
    </location>
</feature>
<protein>
    <submittedName>
        <fullName evidence="3">Uncharacterized protein</fullName>
    </submittedName>
</protein>
<dbReference type="Proteomes" id="UP000887578">
    <property type="component" value="Unplaced"/>
</dbReference>
<feature type="compositionally biased region" description="Polar residues" evidence="1">
    <location>
        <begin position="1"/>
        <end position="15"/>
    </location>
</feature>
<feature type="compositionally biased region" description="Low complexity" evidence="1">
    <location>
        <begin position="56"/>
        <end position="72"/>
    </location>
</feature>
<evidence type="ECO:0000256" key="1">
    <source>
        <dbReference type="SAM" id="MobiDB-lite"/>
    </source>
</evidence>
<reference evidence="3" key="1">
    <citation type="submission" date="2022-11" db="UniProtKB">
        <authorList>
            <consortium name="WormBaseParasite"/>
        </authorList>
    </citation>
    <scope>IDENTIFICATION</scope>
</reference>
<organism evidence="2 3">
    <name type="scientific">Panagrolaimus davidi</name>
    <dbReference type="NCBI Taxonomy" id="227884"/>
    <lineage>
        <taxon>Eukaryota</taxon>
        <taxon>Metazoa</taxon>
        <taxon>Ecdysozoa</taxon>
        <taxon>Nematoda</taxon>
        <taxon>Chromadorea</taxon>
        <taxon>Rhabditida</taxon>
        <taxon>Tylenchina</taxon>
        <taxon>Panagrolaimomorpha</taxon>
        <taxon>Panagrolaimoidea</taxon>
        <taxon>Panagrolaimidae</taxon>
        <taxon>Panagrolaimus</taxon>
    </lineage>
</organism>
<keyword evidence="2" id="KW-1185">Reference proteome</keyword>
<dbReference type="WBParaSite" id="PDA_v2.g12342.t1">
    <property type="protein sequence ID" value="PDA_v2.g12342.t1"/>
    <property type="gene ID" value="PDA_v2.g12342"/>
</dbReference>
<feature type="region of interest" description="Disordered" evidence="1">
    <location>
        <begin position="1"/>
        <end position="85"/>
    </location>
</feature>
<evidence type="ECO:0000313" key="2">
    <source>
        <dbReference type="Proteomes" id="UP000887578"/>
    </source>
</evidence>
<dbReference type="AlphaFoldDB" id="A0A914PC88"/>
<name>A0A914PC88_9BILA</name>
<sequence>MFNDKSNPSPNQPGFQSVGVKVDGRNDGIITDKAAEWAVPNNNTQSNPTNNPPPFFNTSNSNSNNGHQQHFGFGNGGYGQNEQQHPGSVIGRIVESVVDWAKRNDGSGYTNPEGTFSVKFNQQPGSGIHVKGDNHGSIFNAGRRE</sequence>
<feature type="compositionally biased region" description="Low complexity" evidence="1">
    <location>
        <begin position="40"/>
        <end position="49"/>
    </location>
</feature>
<feature type="compositionally biased region" description="Polar residues" evidence="1">
    <location>
        <begin position="107"/>
        <end position="125"/>
    </location>
</feature>
<accession>A0A914PC88</accession>
<proteinExistence type="predicted"/>
<evidence type="ECO:0000313" key="3">
    <source>
        <dbReference type="WBParaSite" id="PDA_v2.g12342.t1"/>
    </source>
</evidence>